<keyword evidence="1" id="KW-1133">Transmembrane helix</keyword>
<comment type="caution">
    <text evidence="2">The sequence shown here is derived from an EMBL/GenBank/DDBJ whole genome shotgun (WGS) entry which is preliminary data.</text>
</comment>
<feature type="transmembrane region" description="Helical" evidence="1">
    <location>
        <begin position="6"/>
        <end position="30"/>
    </location>
</feature>
<dbReference type="AlphaFoldDB" id="A0A1F5MGU4"/>
<dbReference type="InterPro" id="IPR045584">
    <property type="entry name" value="Pilin-like"/>
</dbReference>
<reference evidence="2 3" key="1">
    <citation type="journal article" date="2016" name="Nat. Commun.">
        <title>Thousands of microbial genomes shed light on interconnected biogeochemical processes in an aquifer system.</title>
        <authorList>
            <person name="Anantharaman K."/>
            <person name="Brown C.T."/>
            <person name="Hug L.A."/>
            <person name="Sharon I."/>
            <person name="Castelle C.J."/>
            <person name="Probst A.J."/>
            <person name="Thomas B.C."/>
            <person name="Singh A."/>
            <person name="Wilkins M.J."/>
            <person name="Karaoz U."/>
            <person name="Brodie E.L."/>
            <person name="Williams K.H."/>
            <person name="Hubbard S.S."/>
            <person name="Banfield J.F."/>
        </authorList>
    </citation>
    <scope>NUCLEOTIDE SEQUENCE [LARGE SCALE GENOMIC DNA]</scope>
</reference>
<evidence type="ECO:0000256" key="1">
    <source>
        <dbReference type="SAM" id="Phobius"/>
    </source>
</evidence>
<name>A0A1F5MGU4_9BACT</name>
<dbReference type="InterPro" id="IPR012902">
    <property type="entry name" value="N_methyl_site"/>
</dbReference>
<evidence type="ECO:0000313" key="3">
    <source>
        <dbReference type="Proteomes" id="UP000183317"/>
    </source>
</evidence>
<dbReference type="Proteomes" id="UP000183317">
    <property type="component" value="Unassembled WGS sequence"/>
</dbReference>
<gene>
    <name evidence="2" type="ORF">A3J13_01480</name>
</gene>
<proteinExistence type="predicted"/>
<dbReference type="NCBIfam" id="TIGR02532">
    <property type="entry name" value="IV_pilin_GFxxxE"/>
    <property type="match status" value="1"/>
</dbReference>
<dbReference type="Pfam" id="PF07963">
    <property type="entry name" value="N_methyl"/>
    <property type="match status" value="1"/>
</dbReference>
<dbReference type="EMBL" id="MFDU01000008">
    <property type="protein sequence ID" value="OGE64584.1"/>
    <property type="molecule type" value="Genomic_DNA"/>
</dbReference>
<keyword evidence="1" id="KW-0472">Membrane</keyword>
<evidence type="ECO:0008006" key="4">
    <source>
        <dbReference type="Google" id="ProtNLM"/>
    </source>
</evidence>
<accession>A0A1F5MGU4</accession>
<keyword evidence="1" id="KW-0812">Transmembrane</keyword>
<dbReference type="PROSITE" id="PS00409">
    <property type="entry name" value="PROKAR_NTER_METHYL"/>
    <property type="match status" value="1"/>
</dbReference>
<sequence length="192" mass="20368">MKKTSVHGFTLVELLVSISVIAILSTVGFIEYRTFSANQILNSSVNDVQSFLRVAQSNATAAVTLTSGGVNYSCKNWVATFRTDGKNIDLICEEAVLVNYQDHIKSTLILPANVTIGGISTSCIGSTFPTYSTSVAFSALYGKPSIVMARGAGPPSECISTTDMIVTIQYSQGSTTFTKKITISTGGKIDAE</sequence>
<dbReference type="Gene3D" id="3.30.700.10">
    <property type="entry name" value="Glycoprotein, Type 4 Pilin"/>
    <property type="match status" value="1"/>
</dbReference>
<protein>
    <recommendedName>
        <fullName evidence="4">General secretion pathway GspH domain-containing protein</fullName>
    </recommendedName>
</protein>
<organism evidence="2 3">
    <name type="scientific">Candidatus Daviesbacteria bacterium RIFCSPLOWO2_02_FULL_36_8</name>
    <dbReference type="NCBI Taxonomy" id="1797793"/>
    <lineage>
        <taxon>Bacteria</taxon>
        <taxon>Candidatus Daviesiibacteriota</taxon>
    </lineage>
</organism>
<dbReference type="SUPFAM" id="SSF54523">
    <property type="entry name" value="Pili subunits"/>
    <property type="match status" value="1"/>
</dbReference>
<evidence type="ECO:0000313" key="2">
    <source>
        <dbReference type="EMBL" id="OGE64584.1"/>
    </source>
</evidence>